<feature type="compositionally biased region" description="Basic and acidic residues" evidence="1">
    <location>
        <begin position="158"/>
        <end position="171"/>
    </location>
</feature>
<feature type="domain" description="Heterokaryon incompatibility" evidence="2">
    <location>
        <begin position="191"/>
        <end position="309"/>
    </location>
</feature>
<keyword evidence="4" id="KW-1185">Reference proteome</keyword>
<gene>
    <name evidence="3" type="ORF">MGYG_08078</name>
</gene>
<accession>E4V4Z6</accession>
<protein>
    <recommendedName>
        <fullName evidence="2">Heterokaryon incompatibility domain-containing protein</fullName>
    </recommendedName>
</protein>
<reference evidence="4" key="1">
    <citation type="journal article" date="2012" name="MBio">
        <title>Comparative genome analysis of Trichophyton rubrum and related dermatophytes reveals candidate genes involved in infection.</title>
        <authorList>
            <person name="Martinez D.A."/>
            <person name="Oliver B.G."/>
            <person name="Graeser Y."/>
            <person name="Goldberg J.M."/>
            <person name="Li W."/>
            <person name="Martinez-Rossi N.M."/>
            <person name="Monod M."/>
            <person name="Shelest E."/>
            <person name="Barton R.C."/>
            <person name="Birch E."/>
            <person name="Brakhage A.A."/>
            <person name="Chen Z."/>
            <person name="Gurr S.J."/>
            <person name="Heiman D."/>
            <person name="Heitman J."/>
            <person name="Kosti I."/>
            <person name="Rossi A."/>
            <person name="Saif S."/>
            <person name="Samalova M."/>
            <person name="Saunders C.W."/>
            <person name="Shea T."/>
            <person name="Summerbell R.C."/>
            <person name="Xu J."/>
            <person name="Young S."/>
            <person name="Zeng Q."/>
            <person name="Birren B.W."/>
            <person name="Cuomo C.A."/>
            <person name="White T.C."/>
        </authorList>
    </citation>
    <scope>NUCLEOTIDE SEQUENCE [LARGE SCALE GENOMIC DNA]</scope>
    <source>
        <strain evidence="4">ATCC MYA-4604 / CBS 118893</strain>
    </source>
</reference>
<evidence type="ECO:0000313" key="4">
    <source>
        <dbReference type="Proteomes" id="UP000002669"/>
    </source>
</evidence>
<dbReference type="OrthoDB" id="2157530at2759"/>
<sequence>MYRWHEAGCQQPEVVFINDTPKCNSCLSQLSQEEVVVEETPSMLTVPHVESLSHLKLTWPESVKYTQSNNSNNDISTSSIPDTKTIYASRLVAKTNNLDSFPNTSGGGFRLLRLQPGQSDDPIRGDIEILSLRDLESPPYQTLSYSPFADPPSPAEDSSDKELSDKKPDEQTLKTKPACILYIPQPKNRPVYIGPYWDAIYVAENCEAGLKAIRCQGTELPVWVDSICIDQHNNDDRAEQIASIKYIYANAAKSMFFVGAPSEDSDLALDLLRSVANGLAVPYRVAATKGKSKDALRSLFKRLCFSSLWLAQQLIYAANPEILCGNRSEIWPPWSRMPNGIRRCAPLLLLNPGAWAKLVDAGLYNILRHASAHQCPDPRDKIFAILGLLEEVGFSVDYNLPVEAVYTGVTAHLLQNKTDFRLFNLLGSDERRLNLPSWVPDYSQPLQIDRSFDIQKMATMTNDIIKVGESKTVQALYPFSFNEAQDITLEHGIEIGSDGSLNIFAIKLCDLSPADSVTMNTENGRLFIVIDKGRHGYLLVSLKKKEYEIKDDSIFLLNQSLLVILRRDPTKGTYTFLSLASMALVHSNEENAEWRLPCKQREGQDWPFEVSLRISSTTSTKVQEFYSSLLELCEADPLPALSIDSTTTETMAVVDFGILSLTGFDALEAELKSNWQGYTEKLRWMFRDQVAIWKFIRYMDQDGQKDWSGTGSMAVEDIDGLKDNYATDIKAEYTWNLRQFCWSFLKPATLDIDELDSVWNPAFEALKAHTAEIQSWAEATGKLMNAIEFSRTALGSSMKFFPGINLPEKWYSNWNIFSKAREDGVFRDGEAFDSDYYWNWSEFEQCIQQRETLLARTLPEELRPHENCDMKAHMAFRVWGLDLNHVRRIRIV</sequence>
<dbReference type="EMBL" id="DS989829">
    <property type="protein sequence ID" value="EFR05070.1"/>
    <property type="molecule type" value="Genomic_DNA"/>
</dbReference>
<evidence type="ECO:0000259" key="2">
    <source>
        <dbReference type="Pfam" id="PF06985"/>
    </source>
</evidence>
<dbReference type="AlphaFoldDB" id="E4V4Z6"/>
<dbReference type="InterPro" id="IPR010730">
    <property type="entry name" value="HET"/>
</dbReference>
<dbReference type="PANTHER" id="PTHR24148:SF64">
    <property type="entry name" value="HETEROKARYON INCOMPATIBILITY DOMAIN-CONTAINING PROTEIN"/>
    <property type="match status" value="1"/>
</dbReference>
<organism evidence="4">
    <name type="scientific">Arthroderma gypseum (strain ATCC MYA-4604 / CBS 118893)</name>
    <name type="common">Microsporum gypseum</name>
    <dbReference type="NCBI Taxonomy" id="535722"/>
    <lineage>
        <taxon>Eukaryota</taxon>
        <taxon>Fungi</taxon>
        <taxon>Dikarya</taxon>
        <taxon>Ascomycota</taxon>
        <taxon>Pezizomycotina</taxon>
        <taxon>Eurotiomycetes</taxon>
        <taxon>Eurotiomycetidae</taxon>
        <taxon>Onygenales</taxon>
        <taxon>Arthrodermataceae</taxon>
        <taxon>Nannizzia</taxon>
    </lineage>
</organism>
<dbReference type="Proteomes" id="UP000002669">
    <property type="component" value="Unassembled WGS sequence"/>
</dbReference>
<evidence type="ECO:0000313" key="3">
    <source>
        <dbReference type="EMBL" id="EFR05070.1"/>
    </source>
</evidence>
<dbReference type="eggNOG" id="ENOG502SPDV">
    <property type="taxonomic scope" value="Eukaryota"/>
</dbReference>
<dbReference type="PANTHER" id="PTHR24148">
    <property type="entry name" value="ANKYRIN REPEAT DOMAIN-CONTAINING PROTEIN 39 HOMOLOG-RELATED"/>
    <property type="match status" value="1"/>
</dbReference>
<dbReference type="Pfam" id="PF06985">
    <property type="entry name" value="HET"/>
    <property type="match status" value="1"/>
</dbReference>
<name>E4V4Z6_ARTGP</name>
<dbReference type="InParanoid" id="E4V4Z6"/>
<dbReference type="VEuPathDB" id="FungiDB:MGYG_08078"/>
<dbReference type="HOGENOM" id="CLU_323889_0_0_1"/>
<dbReference type="RefSeq" id="XP_003169905.1">
    <property type="nucleotide sequence ID" value="XM_003169857.1"/>
</dbReference>
<proteinExistence type="predicted"/>
<dbReference type="InterPro" id="IPR052895">
    <property type="entry name" value="HetReg/Transcr_Mod"/>
</dbReference>
<evidence type="ECO:0000256" key="1">
    <source>
        <dbReference type="SAM" id="MobiDB-lite"/>
    </source>
</evidence>
<dbReference type="GeneID" id="10025139"/>
<dbReference type="OMA" id="CDISPMD"/>
<feature type="region of interest" description="Disordered" evidence="1">
    <location>
        <begin position="141"/>
        <end position="171"/>
    </location>
</feature>